<gene>
    <name evidence="2" type="ORF">J5227_08235</name>
</gene>
<keyword evidence="1" id="KW-0175">Coiled coil</keyword>
<dbReference type="RefSeq" id="WP_208556261.1">
    <property type="nucleotide sequence ID" value="NZ_JAGFPW010000005.1"/>
</dbReference>
<name>A0A8I2B8J1_BACIU</name>
<organism evidence="2 3">
    <name type="scientific">Bacillus subtilis</name>
    <dbReference type="NCBI Taxonomy" id="1423"/>
    <lineage>
        <taxon>Bacteria</taxon>
        <taxon>Bacillati</taxon>
        <taxon>Bacillota</taxon>
        <taxon>Bacilli</taxon>
        <taxon>Bacillales</taxon>
        <taxon>Bacillaceae</taxon>
        <taxon>Bacillus</taxon>
    </lineage>
</organism>
<proteinExistence type="predicted"/>
<reference evidence="2" key="1">
    <citation type="submission" date="2021-03" db="EMBL/GenBank/DDBJ databases">
        <title>Isolation of Bacillus subtilis from fermented food sample.</title>
        <authorList>
            <person name="Lakshmanan V."/>
            <person name="Athira K."/>
            <person name="Rajagopal K."/>
        </authorList>
    </citation>
    <scope>NUCLEOTIDE SEQUENCE</scope>
    <source>
        <strain evidence="2">S1</strain>
    </source>
</reference>
<protein>
    <submittedName>
        <fullName evidence="2">Uncharacterized protein</fullName>
    </submittedName>
</protein>
<evidence type="ECO:0000313" key="2">
    <source>
        <dbReference type="EMBL" id="MBO3794296.1"/>
    </source>
</evidence>
<dbReference type="Proteomes" id="UP000665181">
    <property type="component" value="Unassembled WGS sequence"/>
</dbReference>
<sequence>MSDNKLHVSPSTISIRLGETATFDALHPYAGQGNWVIDENSDVMEKTTKRIIVRAISLGSFSITYKLGDFQSKAILYVTDQATDMDFADPVEEAPPEFEDLPPEKPVIEVDPIVFMEPWSSQENIYKYPNIMKRNSRYRGQRESEKFLNDHQEQIYDIRNLYKDLEKTENMKCISINSWFFGMSDAEKQSIFTITQENNNNSSYTMESSNNEKPDSRRAIDSNMIQLSGDRFEDRMKGIFYSQRRLQQLNERIAEAERRYREYENAYE</sequence>
<accession>A0A8I2B8J1</accession>
<feature type="coiled-coil region" evidence="1">
    <location>
        <begin position="239"/>
        <end position="266"/>
    </location>
</feature>
<evidence type="ECO:0000256" key="1">
    <source>
        <dbReference type="SAM" id="Coils"/>
    </source>
</evidence>
<dbReference type="EMBL" id="JAGFPW010000005">
    <property type="protein sequence ID" value="MBO3794296.1"/>
    <property type="molecule type" value="Genomic_DNA"/>
</dbReference>
<comment type="caution">
    <text evidence="2">The sequence shown here is derived from an EMBL/GenBank/DDBJ whole genome shotgun (WGS) entry which is preliminary data.</text>
</comment>
<dbReference type="AlphaFoldDB" id="A0A8I2B8J1"/>
<evidence type="ECO:0000313" key="3">
    <source>
        <dbReference type="Proteomes" id="UP000665181"/>
    </source>
</evidence>